<evidence type="ECO:0000313" key="4">
    <source>
        <dbReference type="Proteomes" id="UP001205566"/>
    </source>
</evidence>
<reference evidence="3" key="1">
    <citation type="thesis" date="2020" institute="Technische Universitat Dresden" country="Dresden, Germany">
        <title>The Agarolytic System of Microbulbifer elongatus PORT2, Isolated from Batu Karas, Pangandaran West Java Indonesia.</title>
        <authorList>
            <person name="Anggraeni S.R."/>
        </authorList>
    </citation>
    <scope>NUCLEOTIDE SEQUENCE</scope>
    <source>
        <strain evidence="3">PORT2</strain>
    </source>
</reference>
<feature type="domain" description="DUF11" evidence="2">
    <location>
        <begin position="2618"/>
        <end position="2736"/>
    </location>
</feature>
<dbReference type="Pfam" id="PF01345">
    <property type="entry name" value="DUF11"/>
    <property type="match status" value="3"/>
</dbReference>
<dbReference type="RefSeq" id="WP_255873274.1">
    <property type="nucleotide sequence ID" value="NZ_JACASI010000011.1"/>
</dbReference>
<dbReference type="InterPro" id="IPR026466">
    <property type="entry name" value="Fim_isopep_form_D2_dom"/>
</dbReference>
<dbReference type="NCBIfam" id="TIGR04226">
    <property type="entry name" value="RrgB_K2N_iso_D2"/>
    <property type="match status" value="2"/>
</dbReference>
<gene>
    <name evidence="3" type="ORF">HXX02_03165</name>
</gene>
<evidence type="ECO:0000313" key="3">
    <source>
        <dbReference type="EMBL" id="MCQ3828434.1"/>
    </source>
</evidence>
<sequence length="3845" mass="406891">MKSEVTGRKSFKNAIAAIAQSVRLWLSVLLLASISGEVWAAPANYCVANPGAPTQLVNIQRGRGNTYCDLCGYGFIEVDITNPYRAGNDDFAYNTSGLQQTREEEQRGSWFDREYRRRSGNYYTYSSNGDYGSANPNMNFDNSNGLVVRIPIDAGIRLYTGVNVTVTGAVSSGNVGSVSESQNGGNWEIRIGGLPTLPDGNSPTMTVRIPIHRPLVSPTNGPEQLDDEGDFIGGVTAELNYVTTDSCTSGGQAKRAPTNSGTCPTNWTDWTDWERPAPPYPDYPGYADNCTPDTPADINNFNRDLTSTDRIYINKPFVQVDKQGWNYDAGQRENTRSDTVYGHSDDDIVWRLNITNNGTNARAPLQDLRIDDVLSRANVANVHYVCPSASEANEIAANDGVPSGPTSCIATDNLTGRVLDNWDVAPPFGEGDDIPSPYAGTVEAETPGSSSGTIDIAEDDLINLYLVGKLQGDASCVGGAPLINSLEDVQFGCAVQTPPGGIDPGLGEETSELRFWYGHGSVAGGATALEVERTLTGIDGSATVGMRGLMTITLSNQSGGTVWFDSGMAYHIRDQLPDGYVLDPSYAPQLLRPEGSNGYAQGSLYGPYDGRVDRLEWVNPANGVDTVDTGNHTDYLLNTAPEFKLSSSTQYTESNPAGDYNGGKTYRDLMRHGDVVVIRFAIIHKDPQHFDRAADLDVVPESSSVDLFQRPEPTDPPALSSSLQNTLEVEFKTLCNSQGVQEYNLTGNGVSSSPADNTAGTSIEFNPEDIDVEILDQSFIVTNDPEQTTPLRVRATNNGGVNARDASVFISFGPTLEVVTVDEQNGNWQCDITNVSGAPVPQPNPYKTWVVNPPGDPTKLHLPLTTTGTVYRCYADHSNPLNRVLAPGAGNAVEFHFEVRKASDPARILEDDVTFRVDAIGEIWTVGSLDLADPTVSMSNSGGNTNNRVVQSYTTTNTPTAINNDQPLWFPQPGNASQNNARSDGEVDRGNLYSLDANWSRGIGFNLLKDQVAWSATGGDISALNGVIPTLGECNEASPATRNAALPDSAMSDGYPNFARKQRELVQIGEECTNRIQTGGWFGFKSRGFSFIGVSKVLVEDEVEDGLAYISNTEPQVGLQIAGATSTPNQPNKGPLDEGIFGWYFSGNQPGSDGRNDYITTIDQWFHVNATTRVQNKAINDRNAPNVQGADRNNILNSSFEAAYHNENTGEDEYFDFGSNIVGYPWERIRRVDVVVTEPEITPTKTYCEAGSFNTATGDCSGGWQQNLTGADTSRDYIVRLRLVNANETNGEPNAPAYDFVVTDTVPDLLVVVDPASDGIDNDGDGLIDEDGEHLSLIENTPNDGVDATLVFSHSHSDTGAPLGSAANNGLRRLNGGTGSSEDDRSLNLYYKVNPDERIAPNQTLQSGYLIDYDTLEGGDASDRNEFGNQTVELRGNGDIGGARVYAAGPADASITFITPAVEPKEITALSETTLGEMIGGYQAVKIGEEIEYTLTGQLPYQQLRGLVVSDTLPTGLTCVDAPAIDLNAPPYAAAGFRRPDLSPVPIITPVCSGTQVSWDFGDVTLTTPGSESLFSFPVSFIARVDNIPSNNNGEGNSGTVLENGSGDSAYLRYADAMGNETELSFGSVAVRVTEPVLLLDKSWTDPRDAGDEVTVTLEATNNGSAALYNLRILEDLVDSEMTFIAGSVTGSDPPLVDTDAFGENQPVFVWEPENPLLPGESLEFTFQVRVDDSAQPQQQLENTAHAAWTSLPTRSTALNPIDQNSGSARTGQIGANGAADGMRIGELPLETGADAVNDYSLDSNRVTADLDPVTLDKQDLTPGVLPEIGAHKQFQITIDLPEGTTHDLQLRDLLDSGSTSYVLTRDGNYDVSYTFTGIVSIDGNTALGESAFRAPAPADGASGVILWDIGTVLTESESDLPAAGAINPQIVITYFARINNDTSTGTDSGEGSSLQNGAELHYQHGESLTTVIETADTPAITVTESALDATKDVTQITPGQLTRGAVLEYVVTLTNNGNATAYDLNLVDSLPEQLDWDSSFTPTVTIGGSPVGGFEATPDTSTENTLIWGRGNADGSLDLPAGQQLVLTYRATVAANGGPFTNEITADWTSLQDDVASNSDYERTGADCPAAPNDYCLTASETTDAAAEDNTALMKAFESDSWVLHGSDASDAQLRVGDTVDYRLTLTLNESVTANVAIADTLPVGLEFVELVSVNGQTSAPFENTGAFTHGPLTTSLAGDASAGQVLTLALGDVDAVDGDDSNNDFAIVYRARVVTDVLAHQDVLGPLNNQAELSFDAYDGSTVTLPAATASIAVHQPVLSPLVKTDTLSGRTGSGTQVDPYLVVLASDTMQFQLQSCNQGDAPAYNVQLTDTLAPQLDETALSDASVFTVAIDGTATSAFTFSGQPVSGGSFTLTLNDDEPLLPDQCLTVDYSIGFHADIGTSELFNNSASVDTYWSLPGATGQQYNDGTVASVWMQNPSNAMPPEKVLVTAPTAAIGEEVLYRITIPEDNIARTDVTLTDSLAPQFDFVSATLSINGGTASALLNTGNDTDLSFDLGTLQAGQTAQIELLLRVANSADSNAGDSVINQASYSTGGVTYTSAATDPLTIVEPQVALQKEVLAPPVDISAGTVLDYRLSMTEAGNGNSAAAYDLVVTDVLDPGLEYVAGSASAGEPVISGDAASGFTLQWNLTSIAAGDSLNLDYQAVVRDDARPGQVLNNNAEVRWTSVAGDSDWERDGSETPAFNDYFSRATAAVTLSDNTSLDKQLFSDTFDGTGSVRVGDRARFAVTATLQKGTYPDVVITDTLPTGLVFESVISADFFGTDETASVASATTVNGAEVVFNLGDVTNPASAASDTLQIVYEVRVQNGSVLAQLPSRQALENAVALDYALPSGPASTINAQATVEAIQPLLAISRVDVATAIGGDAEITVGEEATFTVEITNNGEAPAYDLQIQDLLPEGLRNGGGVTTQSIELLGSGSLPVRMPSFDATTGVALWDLDDSDVYTIPVGETLRLVYTVTADDTLGAGLALGNGVTLPVYYSFDNNVIPTNGLAEERQDYRLDEAVSVALTTPLPAALDKAITQPEAAIGEQFAYRITVPATPADTALYGVQVIDDLTASAADLRLIAVNKVSGSGSWTPENIGSDTELQIVDSVDGIDIPAGEQIELELIVEVLDTATNVAGLTFTNTASYRFSTFDGDLDLLADTSPEMTLVEPELTLEKSGPEILHAGIAGEFILSINNIGDSAAWDTTVVDLLPDVEQGGMCARPPEVDTIQIFDADTDTLVRALTADTDFQSVFEECTLTITTTGVAIEPSQRMSIEYRAWLDEDTAGDQTLVNVAAAQWFSQGDDRENRRAYGALPTDGTPDVLDHEDAHALVSQSATLKMLKEVENITTGEAPAEKASPGDTLRYTITVSNVSEIPLAEFAIEDALGTLNTQQVFTPGTLTVIDTPVDAVDNSDAAGGGAASGLLRIDGLSLTPEGEVGDSVRVSFDVQLAAVIDSGTAVLNQSRVLAYGQQLAVSDDPNIDGEADPEAPGAENPTQVLIESAPVFKVEKISEDMTGEPDSLVPGDILRYTLRVENIGNENMVEATLRDQVPANTTYVAGSTTLNGVALDDIDGSTPLAQTLIIQSPGAEAGQLMADPAASGVQAALITFDVTINDVNDGTVISNQGFANGAGAGVDAGGENMPLDEKPSDDPTTEVADDPTIDIVGNVPLIRAQKTVELVVDNMTAGIVDPEDVLRYTITVSNMGGKDATEARFVDLVPEHTTYVAGSTMLNGVSVADDGEDSPLISGIAISTDDLTPPLPAEGEGVLTTAQTASIVFDVMVNADTERGTIISN</sequence>
<dbReference type="Gene3D" id="2.60.40.740">
    <property type="match status" value="5"/>
</dbReference>
<organism evidence="3 4">
    <name type="scientific">Microbulbifer elongatus</name>
    <dbReference type="NCBI Taxonomy" id="86173"/>
    <lineage>
        <taxon>Bacteria</taxon>
        <taxon>Pseudomonadati</taxon>
        <taxon>Pseudomonadota</taxon>
        <taxon>Gammaproteobacteria</taxon>
        <taxon>Cellvibrionales</taxon>
        <taxon>Microbulbiferaceae</taxon>
        <taxon>Microbulbifer</taxon>
    </lineage>
</organism>
<evidence type="ECO:0000256" key="1">
    <source>
        <dbReference type="SAM" id="MobiDB-lite"/>
    </source>
</evidence>
<dbReference type="InterPro" id="IPR001434">
    <property type="entry name" value="OmcB-like_DUF11"/>
</dbReference>
<name>A0ABT1P0C5_9GAMM</name>
<proteinExistence type="predicted"/>
<dbReference type="PANTHER" id="PTHR34819">
    <property type="entry name" value="LARGE CYSTEINE-RICH PERIPLASMIC PROTEIN OMCB"/>
    <property type="match status" value="1"/>
</dbReference>
<dbReference type="NCBIfam" id="TIGR01451">
    <property type="entry name" value="B_ant_repeat"/>
    <property type="match status" value="6"/>
</dbReference>
<evidence type="ECO:0000259" key="2">
    <source>
        <dbReference type="Pfam" id="PF01345"/>
    </source>
</evidence>
<protein>
    <submittedName>
        <fullName evidence="3">DUF11 domain-containing protein</fullName>
    </submittedName>
</protein>
<dbReference type="InterPro" id="IPR047589">
    <property type="entry name" value="DUF11_rpt"/>
</dbReference>
<feature type="region of interest" description="Disordered" evidence="1">
    <location>
        <begin position="3689"/>
        <end position="3709"/>
    </location>
</feature>
<accession>A0ABT1P0C5</accession>
<feature type="domain" description="DUF11" evidence="2">
    <location>
        <begin position="1999"/>
        <end position="2120"/>
    </location>
</feature>
<comment type="caution">
    <text evidence="3">The sequence shown here is derived from an EMBL/GenBank/DDBJ whole genome shotgun (WGS) entry which is preliminary data.</text>
</comment>
<dbReference type="Proteomes" id="UP001205566">
    <property type="component" value="Unassembled WGS sequence"/>
</dbReference>
<dbReference type="PANTHER" id="PTHR34819:SF5">
    <property type="entry name" value="CONSERVED REPEAT DOMAIN PROTEIN"/>
    <property type="match status" value="1"/>
</dbReference>
<dbReference type="InterPro" id="IPR051172">
    <property type="entry name" value="Chlamydia_OmcB"/>
</dbReference>
<dbReference type="EMBL" id="JACASI010000011">
    <property type="protein sequence ID" value="MCQ3828434.1"/>
    <property type="molecule type" value="Genomic_DNA"/>
</dbReference>
<feature type="domain" description="DUF11" evidence="2">
    <location>
        <begin position="2929"/>
        <end position="3024"/>
    </location>
</feature>
<keyword evidence="4" id="KW-1185">Reference proteome</keyword>